<dbReference type="KEGG" id="uam:UABAM_00524"/>
<organism evidence="2 3">
    <name type="scientific">Uabimicrobium amorphum</name>
    <dbReference type="NCBI Taxonomy" id="2596890"/>
    <lineage>
        <taxon>Bacteria</taxon>
        <taxon>Pseudomonadati</taxon>
        <taxon>Planctomycetota</taxon>
        <taxon>Candidatus Uabimicrobiia</taxon>
        <taxon>Candidatus Uabimicrobiales</taxon>
        <taxon>Candidatus Uabimicrobiaceae</taxon>
        <taxon>Candidatus Uabimicrobium</taxon>
    </lineage>
</organism>
<sequence length="194" mass="21952">MIAIVILAAGKSSRLGQKKQLLSWQNTTLLEKSILAAQGSDYSPIVVVIPPEEDILQVVHNHDITIAINHHRDQGVSSSIRLGTQKILDDSDVEAVIFMVCDQPFISADVLRRLGDKYREGHEIVTCQYGETWGIPSLFSRKYFDDILQLQGDRGAKKLLYRYQDKCVSIPFLQGNIDIDTMDEYKKITELDNM</sequence>
<keyword evidence="2" id="KW-0548">Nucleotidyltransferase</keyword>
<dbReference type="CDD" id="cd04182">
    <property type="entry name" value="GT_2_like_f"/>
    <property type="match status" value="1"/>
</dbReference>
<dbReference type="RefSeq" id="WP_151966433.1">
    <property type="nucleotide sequence ID" value="NZ_AP019860.1"/>
</dbReference>
<evidence type="ECO:0000259" key="1">
    <source>
        <dbReference type="Pfam" id="PF12804"/>
    </source>
</evidence>
<dbReference type="InterPro" id="IPR029044">
    <property type="entry name" value="Nucleotide-diphossugar_trans"/>
</dbReference>
<dbReference type="PANTHER" id="PTHR43777">
    <property type="entry name" value="MOLYBDENUM COFACTOR CYTIDYLYLTRANSFERASE"/>
    <property type="match status" value="1"/>
</dbReference>
<reference evidence="2 3" key="1">
    <citation type="submission" date="2019-08" db="EMBL/GenBank/DDBJ databases">
        <title>Complete genome sequence of Candidatus Uab amorphum.</title>
        <authorList>
            <person name="Shiratori T."/>
            <person name="Suzuki S."/>
            <person name="Kakizawa Y."/>
            <person name="Ishida K."/>
        </authorList>
    </citation>
    <scope>NUCLEOTIDE SEQUENCE [LARGE SCALE GENOMIC DNA]</scope>
    <source>
        <strain evidence="2 3">SRT547</strain>
    </source>
</reference>
<proteinExistence type="predicted"/>
<dbReference type="Gene3D" id="3.90.550.10">
    <property type="entry name" value="Spore Coat Polysaccharide Biosynthesis Protein SpsA, Chain A"/>
    <property type="match status" value="1"/>
</dbReference>
<keyword evidence="3" id="KW-1185">Reference proteome</keyword>
<dbReference type="OrthoDB" id="9797742at2"/>
<dbReference type="PANTHER" id="PTHR43777:SF1">
    <property type="entry name" value="MOLYBDENUM COFACTOR CYTIDYLYLTRANSFERASE"/>
    <property type="match status" value="1"/>
</dbReference>
<gene>
    <name evidence="2" type="ORF">UABAM_00524</name>
</gene>
<dbReference type="SUPFAM" id="SSF53448">
    <property type="entry name" value="Nucleotide-diphospho-sugar transferases"/>
    <property type="match status" value="1"/>
</dbReference>
<accession>A0A5S9IIU3</accession>
<evidence type="ECO:0000313" key="2">
    <source>
        <dbReference type="EMBL" id="BBM82181.1"/>
    </source>
</evidence>
<dbReference type="Proteomes" id="UP000326354">
    <property type="component" value="Chromosome"/>
</dbReference>
<protein>
    <submittedName>
        <fullName evidence="2">Molybdenum cofactor cytidylyltransferase</fullName>
    </submittedName>
</protein>
<dbReference type="InterPro" id="IPR025877">
    <property type="entry name" value="MobA-like_NTP_Trfase"/>
</dbReference>
<dbReference type="AlphaFoldDB" id="A0A5S9IIU3"/>
<feature type="domain" description="MobA-like NTP transferase" evidence="1">
    <location>
        <begin position="5"/>
        <end position="163"/>
    </location>
</feature>
<dbReference type="EMBL" id="AP019860">
    <property type="protein sequence ID" value="BBM82181.1"/>
    <property type="molecule type" value="Genomic_DNA"/>
</dbReference>
<dbReference type="Pfam" id="PF12804">
    <property type="entry name" value="NTP_transf_3"/>
    <property type="match status" value="1"/>
</dbReference>
<dbReference type="GO" id="GO:0016779">
    <property type="term" value="F:nucleotidyltransferase activity"/>
    <property type="evidence" value="ECO:0007669"/>
    <property type="project" value="UniProtKB-KW"/>
</dbReference>
<name>A0A5S9IIU3_UABAM</name>
<keyword evidence="2" id="KW-0808">Transferase</keyword>
<evidence type="ECO:0000313" key="3">
    <source>
        <dbReference type="Proteomes" id="UP000326354"/>
    </source>
</evidence>